<name>A0A0F9PEB5_9ZZZZ</name>
<sequence>MGFLAAMISGGLGSRGLLFGEVAVDALLGDVPPPAELLASLEVTLENPTPDRVLGHPKEGRRLNEGQTVGLAGLCHGVYLLRFWPRMTVARVSRET</sequence>
<protein>
    <submittedName>
        <fullName evidence="1">Uncharacterized protein</fullName>
    </submittedName>
</protein>
<dbReference type="AlphaFoldDB" id="A0A0F9PEB5"/>
<dbReference type="EMBL" id="LAZR01005506">
    <property type="protein sequence ID" value="KKM99355.1"/>
    <property type="molecule type" value="Genomic_DNA"/>
</dbReference>
<reference evidence="1" key="1">
    <citation type="journal article" date="2015" name="Nature">
        <title>Complex archaea that bridge the gap between prokaryotes and eukaryotes.</title>
        <authorList>
            <person name="Spang A."/>
            <person name="Saw J.H."/>
            <person name="Jorgensen S.L."/>
            <person name="Zaremba-Niedzwiedzka K."/>
            <person name="Martijn J."/>
            <person name="Lind A.E."/>
            <person name="van Eijk R."/>
            <person name="Schleper C."/>
            <person name="Guy L."/>
            <person name="Ettema T.J."/>
        </authorList>
    </citation>
    <scope>NUCLEOTIDE SEQUENCE</scope>
</reference>
<comment type="caution">
    <text evidence="1">The sequence shown here is derived from an EMBL/GenBank/DDBJ whole genome shotgun (WGS) entry which is preliminary data.</text>
</comment>
<proteinExistence type="predicted"/>
<organism evidence="1">
    <name type="scientific">marine sediment metagenome</name>
    <dbReference type="NCBI Taxonomy" id="412755"/>
    <lineage>
        <taxon>unclassified sequences</taxon>
        <taxon>metagenomes</taxon>
        <taxon>ecological metagenomes</taxon>
    </lineage>
</organism>
<accession>A0A0F9PEB5</accession>
<gene>
    <name evidence="1" type="ORF">LCGC14_1148810</name>
</gene>
<evidence type="ECO:0000313" key="1">
    <source>
        <dbReference type="EMBL" id="KKM99355.1"/>
    </source>
</evidence>